<gene>
    <name evidence="5" type="primary">SESN1</name>
    <name evidence="5" type="ORF">EC973_004490</name>
</gene>
<name>A0A8H7BQ40_9FUNG</name>
<dbReference type="Pfam" id="PF04636">
    <property type="entry name" value="PA26"/>
    <property type="match status" value="1"/>
</dbReference>
<evidence type="ECO:0000256" key="1">
    <source>
        <dbReference type="ARBA" id="ARBA00004496"/>
    </source>
</evidence>
<dbReference type="GO" id="GO:0071233">
    <property type="term" value="P:cellular response to L-leucine"/>
    <property type="evidence" value="ECO:0007669"/>
    <property type="project" value="TreeGrafter"/>
</dbReference>
<dbReference type="GO" id="GO:0070728">
    <property type="term" value="F:L-leucine binding"/>
    <property type="evidence" value="ECO:0007669"/>
    <property type="project" value="TreeGrafter"/>
</dbReference>
<protein>
    <submittedName>
        <fullName evidence="5">Sestrin-1</fullName>
    </submittedName>
</protein>
<dbReference type="PANTHER" id="PTHR12474:SF0">
    <property type="entry name" value="SESTRIN HOMOLOG"/>
    <property type="match status" value="1"/>
</dbReference>
<evidence type="ECO:0000256" key="3">
    <source>
        <dbReference type="ARBA" id="ARBA00022490"/>
    </source>
</evidence>
<evidence type="ECO:0000313" key="6">
    <source>
        <dbReference type="Proteomes" id="UP000605846"/>
    </source>
</evidence>
<dbReference type="GO" id="GO:0016684">
    <property type="term" value="F:oxidoreductase activity, acting on peroxide as acceptor"/>
    <property type="evidence" value="ECO:0007669"/>
    <property type="project" value="TreeGrafter"/>
</dbReference>
<dbReference type="Proteomes" id="UP000605846">
    <property type="component" value="Unassembled WGS sequence"/>
</dbReference>
<proteinExistence type="inferred from homology"/>
<dbReference type="InterPro" id="IPR006730">
    <property type="entry name" value="Sestrin"/>
</dbReference>
<evidence type="ECO:0000256" key="2">
    <source>
        <dbReference type="ARBA" id="ARBA00008350"/>
    </source>
</evidence>
<dbReference type="SUPFAM" id="SSF69118">
    <property type="entry name" value="AhpD-like"/>
    <property type="match status" value="1"/>
</dbReference>
<evidence type="ECO:0000256" key="4">
    <source>
        <dbReference type="SAM" id="MobiDB-lite"/>
    </source>
</evidence>
<dbReference type="GO" id="GO:0005634">
    <property type="term" value="C:nucleus"/>
    <property type="evidence" value="ECO:0007669"/>
    <property type="project" value="InterPro"/>
</dbReference>
<dbReference type="EMBL" id="JABAYA010000254">
    <property type="protein sequence ID" value="KAF7721551.1"/>
    <property type="molecule type" value="Genomic_DNA"/>
</dbReference>
<comment type="similarity">
    <text evidence="2">Belongs to the sestrin family.</text>
</comment>
<organism evidence="5 6">
    <name type="scientific">Apophysomyces ossiformis</name>
    <dbReference type="NCBI Taxonomy" id="679940"/>
    <lineage>
        <taxon>Eukaryota</taxon>
        <taxon>Fungi</taxon>
        <taxon>Fungi incertae sedis</taxon>
        <taxon>Mucoromycota</taxon>
        <taxon>Mucoromycotina</taxon>
        <taxon>Mucoromycetes</taxon>
        <taxon>Mucorales</taxon>
        <taxon>Mucorineae</taxon>
        <taxon>Mucoraceae</taxon>
        <taxon>Apophysomyces</taxon>
    </lineage>
</organism>
<dbReference type="AlphaFoldDB" id="A0A8H7BQ40"/>
<dbReference type="Gene3D" id="1.20.1290.10">
    <property type="entry name" value="AhpD-like"/>
    <property type="match status" value="1"/>
</dbReference>
<keyword evidence="3" id="KW-0963">Cytoplasm</keyword>
<comment type="caution">
    <text evidence="5">The sequence shown here is derived from an EMBL/GenBank/DDBJ whole genome shotgun (WGS) entry which is preliminary data.</text>
</comment>
<sequence length="744" mass="83615">MSQEQLNHGLDMPVEEEMARDTRARQLQSSRLRIALFKALQVESQVDRQAALEKIIQVVKSYMRLARSPFSPVKTFISSAESTAPATPPPAAVASVESSENAGCRNLHDEQLPGQVEPTEVEADGTDEQLQYFLLTILRLSITCPFSDVRQTFRELLQMTMDTAVPAPQPSYRSPSYFIPLKDIFSLESTTSYYASSYPRPANLSFSPWSHEAESSDGLDEPFDINKSRLEDPEGDVTGGRPSDEYVRQMLVKTYVEEGRLTNLFRVMAFFPTFYEIYHTTYSNIVKAAIGPLHRTWKYYLGIMAAAEQRCQYLVSILKLDFLQNGGDPAWLKGIEHCPPKLRHISGLVLKMARQPWRLTEADITRLMSSSGTSLGESWSKGELVQAVLIISTFLGCSSFILGCGITPELDMRGGFFVPGCGSDHLDGIEYELDLRAPASPGTEEAIKAASSATGWHDSTIVFESDIKSAEGQFSYDNGMGLGVSVDESDVGEEEEEDETIVLERTTALISKLKSSKDSSLKEELQESLENMSLQEVFPENTNKGKRPLTINTMASDDSHESVSRVNVVHEDVTRFADPVQDQIIIKEEFQFDHEEYGEFMLGDYCWEDHGCDLVNHFLHGIGDDLDDEFNEALSITDWSIFHQVADGAVDTSPLRYAIWFYVQKLLGVTKEDYNYSDIQAYLNHRTKEYIQKLCCRPHEIRRGDWNNIGISLRPEEKCHMNLLIASAKKQALLCYGLSLISQV</sequence>
<dbReference type="GO" id="GO:1990253">
    <property type="term" value="P:cellular response to leucine starvation"/>
    <property type="evidence" value="ECO:0007669"/>
    <property type="project" value="TreeGrafter"/>
</dbReference>
<dbReference type="InterPro" id="IPR029032">
    <property type="entry name" value="AhpD-like"/>
</dbReference>
<keyword evidence="6" id="KW-1185">Reference proteome</keyword>
<evidence type="ECO:0000313" key="5">
    <source>
        <dbReference type="EMBL" id="KAF7721551.1"/>
    </source>
</evidence>
<reference evidence="5" key="1">
    <citation type="submission" date="2020-01" db="EMBL/GenBank/DDBJ databases">
        <title>Genome Sequencing of Three Apophysomyces-Like Fungal Strains Confirms a Novel Fungal Genus in the Mucoromycota with divergent Burkholderia-like Endosymbiotic Bacteria.</title>
        <authorList>
            <person name="Stajich J.E."/>
            <person name="Macias A.M."/>
            <person name="Carter-House D."/>
            <person name="Lovett B."/>
            <person name="Kasson L.R."/>
            <person name="Berry K."/>
            <person name="Grigoriev I."/>
            <person name="Chang Y."/>
            <person name="Spatafora J."/>
            <person name="Kasson M.T."/>
        </authorList>
    </citation>
    <scope>NUCLEOTIDE SEQUENCE</scope>
    <source>
        <strain evidence="5">NRRL A-21654</strain>
    </source>
</reference>
<feature type="region of interest" description="Disordered" evidence="4">
    <location>
        <begin position="213"/>
        <end position="242"/>
    </location>
</feature>
<dbReference type="GO" id="GO:1901031">
    <property type="term" value="P:regulation of response to reactive oxygen species"/>
    <property type="evidence" value="ECO:0007669"/>
    <property type="project" value="InterPro"/>
</dbReference>
<dbReference type="GO" id="GO:1904262">
    <property type="term" value="P:negative regulation of TORC1 signaling"/>
    <property type="evidence" value="ECO:0007669"/>
    <property type="project" value="TreeGrafter"/>
</dbReference>
<dbReference type="GO" id="GO:0016239">
    <property type="term" value="P:positive regulation of macroautophagy"/>
    <property type="evidence" value="ECO:0007669"/>
    <property type="project" value="TreeGrafter"/>
</dbReference>
<comment type="subcellular location">
    <subcellularLocation>
        <location evidence="1">Cytoplasm</location>
    </subcellularLocation>
</comment>
<dbReference type="PANTHER" id="PTHR12474">
    <property type="entry name" value="P53 REGULATED PA26 NUCLEAR PROTEIN SESTRIN"/>
    <property type="match status" value="1"/>
</dbReference>
<dbReference type="OrthoDB" id="337464at2759"/>
<dbReference type="GO" id="GO:0005737">
    <property type="term" value="C:cytoplasm"/>
    <property type="evidence" value="ECO:0007669"/>
    <property type="project" value="UniProtKB-SubCell"/>
</dbReference>
<accession>A0A8H7BQ40</accession>